<feature type="region of interest" description="Disordered" evidence="1">
    <location>
        <begin position="322"/>
        <end position="379"/>
    </location>
</feature>
<feature type="compositionally biased region" description="Polar residues" evidence="1">
    <location>
        <begin position="346"/>
        <end position="379"/>
    </location>
</feature>
<evidence type="ECO:0000256" key="1">
    <source>
        <dbReference type="SAM" id="MobiDB-lite"/>
    </source>
</evidence>
<accession>A0A286U859</accession>
<feature type="region of interest" description="Disordered" evidence="1">
    <location>
        <begin position="215"/>
        <end position="277"/>
    </location>
</feature>
<keyword evidence="2" id="KW-0812">Transmembrane</keyword>
<dbReference type="Proteomes" id="UP000217199">
    <property type="component" value="Unassembled WGS sequence"/>
</dbReference>
<name>A0A286U859_9AGAM</name>
<feature type="region of interest" description="Disordered" evidence="1">
    <location>
        <begin position="150"/>
        <end position="169"/>
    </location>
</feature>
<comment type="caution">
    <text evidence="3">The sequence shown here is derived from an EMBL/GenBank/DDBJ whole genome shotgun (WGS) entry which is preliminary data.</text>
</comment>
<feature type="transmembrane region" description="Helical" evidence="2">
    <location>
        <begin position="101"/>
        <end position="120"/>
    </location>
</feature>
<keyword evidence="4" id="KW-1185">Reference proteome</keyword>
<dbReference type="OrthoDB" id="10636579at2759"/>
<keyword evidence="2" id="KW-0472">Membrane</keyword>
<evidence type="ECO:0000313" key="4">
    <source>
        <dbReference type="Proteomes" id="UP000217199"/>
    </source>
</evidence>
<sequence length="379" mass="40648">MYIMHIISTPTTPLLQPEQTGQTSETETAIQLTPLDSSFTQWRDWERRALGSGEANATTTENVTVVSSTSSSASPFFTSGGAVEGSNSDNSSGITKIALEWVFAIAAFIAIAAATMCRYAQIRRKNQPLRSLIPTPNLSSSNFRNDVSELNATGQRRSLPRTTGLPSINAQDSYSQARPLSASASLFYPPSLAHGRYPVVLEPLPAHLADSLGTIRRSSRGRNSSRAARGADIDEHGRRGGGRDPDDTDDDDDKEYDLPAYESVQGGGPPRYADGNESIQMVDGIPMRVIPLQVIVSESQATNNMATIEEESSPQQNVDVIARQEQPTVQNAAPPEYCPSSETHRTTTNSDAPPSTETRSAAGTADSATISPSPINNHS</sequence>
<gene>
    <name evidence="3" type="ORF">PNOK_0861800</name>
</gene>
<proteinExistence type="predicted"/>
<reference evidence="3 4" key="1">
    <citation type="journal article" date="2017" name="Mol. Ecol.">
        <title>Comparative and population genomic landscape of Phellinus noxius: A hypervariable fungus causing root rot in trees.</title>
        <authorList>
            <person name="Chung C.L."/>
            <person name="Lee T.J."/>
            <person name="Akiba M."/>
            <person name="Lee H.H."/>
            <person name="Kuo T.H."/>
            <person name="Liu D."/>
            <person name="Ke H.M."/>
            <person name="Yokoi T."/>
            <person name="Roa M.B."/>
            <person name="Lu M.J."/>
            <person name="Chang Y.Y."/>
            <person name="Ann P.J."/>
            <person name="Tsai J.N."/>
            <person name="Chen C.Y."/>
            <person name="Tzean S.S."/>
            <person name="Ota Y."/>
            <person name="Hattori T."/>
            <person name="Sahashi N."/>
            <person name="Liou R.F."/>
            <person name="Kikuchi T."/>
            <person name="Tsai I.J."/>
        </authorList>
    </citation>
    <scope>NUCLEOTIDE SEQUENCE [LARGE SCALE GENOMIC DNA]</scope>
    <source>
        <strain evidence="3 4">FFPRI411160</strain>
    </source>
</reference>
<organism evidence="3 4">
    <name type="scientific">Pyrrhoderma noxium</name>
    <dbReference type="NCBI Taxonomy" id="2282107"/>
    <lineage>
        <taxon>Eukaryota</taxon>
        <taxon>Fungi</taxon>
        <taxon>Dikarya</taxon>
        <taxon>Basidiomycota</taxon>
        <taxon>Agaricomycotina</taxon>
        <taxon>Agaricomycetes</taxon>
        <taxon>Hymenochaetales</taxon>
        <taxon>Hymenochaetaceae</taxon>
        <taxon>Pyrrhoderma</taxon>
    </lineage>
</organism>
<dbReference type="InParanoid" id="A0A286U859"/>
<keyword evidence="2" id="KW-1133">Transmembrane helix</keyword>
<dbReference type="AlphaFoldDB" id="A0A286U859"/>
<protein>
    <submittedName>
        <fullName evidence="3">Uncharacterized protein</fullName>
    </submittedName>
</protein>
<evidence type="ECO:0000256" key="2">
    <source>
        <dbReference type="SAM" id="Phobius"/>
    </source>
</evidence>
<feature type="compositionally biased region" description="Basic and acidic residues" evidence="1">
    <location>
        <begin position="229"/>
        <end position="245"/>
    </location>
</feature>
<dbReference type="EMBL" id="NBII01000009">
    <property type="protein sequence ID" value="PAV15760.1"/>
    <property type="molecule type" value="Genomic_DNA"/>
</dbReference>
<evidence type="ECO:0000313" key="3">
    <source>
        <dbReference type="EMBL" id="PAV15760.1"/>
    </source>
</evidence>
<feature type="compositionally biased region" description="Acidic residues" evidence="1">
    <location>
        <begin position="246"/>
        <end position="255"/>
    </location>
</feature>